<evidence type="ECO:0000313" key="3">
    <source>
        <dbReference type="Proteomes" id="UP001242129"/>
    </source>
</evidence>
<protein>
    <submittedName>
        <fullName evidence="2">Uncharacterized protein</fullName>
    </submittedName>
</protein>
<name>A0AAW8ARN5_ACILW</name>
<accession>A0AAW8ARN5</accession>
<dbReference type="RefSeq" id="WP_180050334.1">
    <property type="nucleotide sequence ID" value="NZ_JAUUUQ010000001.1"/>
</dbReference>
<reference evidence="2" key="1">
    <citation type="submission" date="2023-07" db="EMBL/GenBank/DDBJ databases">
        <title>Dynamics of blaOXA-23 gene transmission in Acinetobacter spp. from contaminated veterinary surfaces.</title>
        <authorList>
            <person name="Moreira Da Silva J."/>
            <person name="Menezes J."/>
            <person name="Fernandes L."/>
            <person name="Marques C."/>
            <person name="Amaral A."/>
            <person name="Timofte D."/>
            <person name="Pomba C."/>
        </authorList>
    </citation>
    <scope>NUCLEOTIDE SEQUENCE</scope>
    <source>
        <strain evidence="2">CMVB11Z4A1</strain>
    </source>
</reference>
<feature type="region of interest" description="Disordered" evidence="1">
    <location>
        <begin position="28"/>
        <end position="73"/>
    </location>
</feature>
<dbReference type="Proteomes" id="UP001242129">
    <property type="component" value="Unassembled WGS sequence"/>
</dbReference>
<dbReference type="EMBL" id="JAUUUS010000001">
    <property type="protein sequence ID" value="MDP1446345.1"/>
    <property type="molecule type" value="Genomic_DNA"/>
</dbReference>
<proteinExistence type="predicted"/>
<evidence type="ECO:0000313" key="2">
    <source>
        <dbReference type="EMBL" id="MDP1446345.1"/>
    </source>
</evidence>
<gene>
    <name evidence="2" type="ORF">Q8G51_00440</name>
</gene>
<dbReference type="AlphaFoldDB" id="A0AAW8ARN5"/>
<feature type="compositionally biased region" description="Polar residues" evidence="1">
    <location>
        <begin position="37"/>
        <end position="47"/>
    </location>
</feature>
<comment type="caution">
    <text evidence="2">The sequence shown here is derived from an EMBL/GenBank/DDBJ whole genome shotgun (WGS) entry which is preliminary data.</text>
</comment>
<evidence type="ECO:0000256" key="1">
    <source>
        <dbReference type="SAM" id="MobiDB-lite"/>
    </source>
</evidence>
<organism evidence="2 3">
    <name type="scientific">Acinetobacter lwoffii</name>
    <dbReference type="NCBI Taxonomy" id="28090"/>
    <lineage>
        <taxon>Bacteria</taxon>
        <taxon>Pseudomonadati</taxon>
        <taxon>Pseudomonadota</taxon>
        <taxon>Gammaproteobacteria</taxon>
        <taxon>Moraxellales</taxon>
        <taxon>Moraxellaceae</taxon>
        <taxon>Acinetobacter</taxon>
    </lineage>
</organism>
<sequence length="73" mass="7584">MCGGSIGKLFQNSGKIFGLDIVGTKERAANKAAENSPEAQQSKQDNAQAAMKKRRASEVLSAGDSNKKSTLGG</sequence>